<keyword evidence="1" id="KW-1133">Transmembrane helix</keyword>
<accession>A0A547Q5E2</accession>
<dbReference type="Proteomes" id="UP000318590">
    <property type="component" value="Unassembled WGS sequence"/>
</dbReference>
<evidence type="ECO:0000313" key="2">
    <source>
        <dbReference type="EMBL" id="TRD21594.1"/>
    </source>
</evidence>
<keyword evidence="1" id="KW-0812">Transmembrane</keyword>
<dbReference type="OrthoDB" id="7872651at2"/>
<protein>
    <submittedName>
        <fullName evidence="2">Uncharacterized protein</fullName>
    </submittedName>
</protein>
<gene>
    <name evidence="2" type="ORF">FEV53_08945</name>
</gene>
<name>A0A547Q5E2_9RHOB</name>
<feature type="transmembrane region" description="Helical" evidence="1">
    <location>
        <begin position="12"/>
        <end position="37"/>
    </location>
</feature>
<organism evidence="2 3">
    <name type="scientific">Palleronia caenipelagi</name>
    <dbReference type="NCBI Taxonomy" id="2489174"/>
    <lineage>
        <taxon>Bacteria</taxon>
        <taxon>Pseudomonadati</taxon>
        <taxon>Pseudomonadota</taxon>
        <taxon>Alphaproteobacteria</taxon>
        <taxon>Rhodobacterales</taxon>
        <taxon>Roseobacteraceae</taxon>
        <taxon>Palleronia</taxon>
    </lineage>
</organism>
<dbReference type="AlphaFoldDB" id="A0A547Q5E2"/>
<dbReference type="EMBL" id="VFSV01000011">
    <property type="protein sequence ID" value="TRD21594.1"/>
    <property type="molecule type" value="Genomic_DNA"/>
</dbReference>
<comment type="caution">
    <text evidence="2">The sequence shown here is derived from an EMBL/GenBank/DDBJ whole genome shotgun (WGS) entry which is preliminary data.</text>
</comment>
<proteinExistence type="predicted"/>
<dbReference type="InterPro" id="IPR045519">
    <property type="entry name" value="DUF6476"/>
</dbReference>
<reference evidence="2 3" key="1">
    <citation type="submission" date="2019-06" db="EMBL/GenBank/DDBJ databases">
        <title>Paenimaribius caenipelagi gen. nov., sp. nov., isolated from a tidal flat.</title>
        <authorList>
            <person name="Yoon J.-H."/>
        </authorList>
    </citation>
    <scope>NUCLEOTIDE SEQUENCE [LARGE SCALE GENOMIC DNA]</scope>
    <source>
        <strain evidence="2 3">JBTF-M29</strain>
    </source>
</reference>
<evidence type="ECO:0000313" key="3">
    <source>
        <dbReference type="Proteomes" id="UP000318590"/>
    </source>
</evidence>
<keyword evidence="3" id="KW-1185">Reference proteome</keyword>
<sequence length="95" mass="10678">MDDTPSRDGGLILLKWLVIALTATMLVSIVTLVWLFIDRLPRPMPELPMALDLPEDVSVQAFTQARDFIAVVTTDGEILIYDPKGQTLRQRINVQ</sequence>
<keyword evidence="1" id="KW-0472">Membrane</keyword>
<dbReference type="RefSeq" id="WP_142834472.1">
    <property type="nucleotide sequence ID" value="NZ_VFSV01000011.1"/>
</dbReference>
<evidence type="ECO:0000256" key="1">
    <source>
        <dbReference type="SAM" id="Phobius"/>
    </source>
</evidence>
<dbReference type="Pfam" id="PF20082">
    <property type="entry name" value="DUF6476"/>
    <property type="match status" value="1"/>
</dbReference>